<gene>
    <name evidence="2" type="primary">YDL030W</name>
    <name evidence="2" type="ORF">SKUD_164605</name>
</gene>
<sequence>MNVLETRRSLLEDLEIIENAIAIRIQRNPELYYHYIQESCKVFPDVKLPKPSLIAENKIYKLKKVKRNRKQVILQQHEIDLFLRDYHEKQKAFNESNNL</sequence>
<keyword evidence="3" id="KW-1185">Reference proteome</keyword>
<dbReference type="EMBL" id="AACI03000271">
    <property type="protein sequence ID" value="EJT44708.1"/>
    <property type="molecule type" value="Genomic_DNA"/>
</dbReference>
<evidence type="ECO:0000313" key="3">
    <source>
        <dbReference type="Proteomes" id="UP000002753"/>
    </source>
</evidence>
<dbReference type="HOGENOM" id="CLU_2321684_0_0_1"/>
<dbReference type="Pfam" id="PF16958">
    <property type="entry name" value="PRP9_N"/>
    <property type="match status" value="1"/>
</dbReference>
<protein>
    <submittedName>
        <fullName evidence="2">PRP9-like protein</fullName>
    </submittedName>
</protein>
<dbReference type="STRING" id="226230.J8TY71"/>
<proteinExistence type="predicted"/>
<feature type="domain" description="Pre-mRNA-splicing factor Prp9 N-terminal" evidence="1">
    <location>
        <begin position="3"/>
        <end position="97"/>
    </location>
</feature>
<dbReference type="Proteomes" id="UP000002753">
    <property type="component" value="Unassembled WGS sequence"/>
</dbReference>
<accession>J8TY71</accession>
<name>J8TY71_SACK1</name>
<evidence type="ECO:0000259" key="1">
    <source>
        <dbReference type="Pfam" id="PF16958"/>
    </source>
</evidence>
<reference evidence="3" key="2">
    <citation type="journal article" date="2011" name="G3 (Bethesda)">
        <title>The awesome power of yeast evolutionary genetics: New genome sequences and strain resources for the Saccharomyces sensu stricto genus.</title>
        <authorList>
            <person name="Scannell D.R."/>
            <person name="Zill O.A."/>
            <person name="Rokas A."/>
            <person name="Payen C."/>
            <person name="Dunham M.J."/>
            <person name="Eisen M.B."/>
            <person name="Rine J."/>
            <person name="Johnston M."/>
            <person name="Hittinger C.T."/>
        </authorList>
    </citation>
    <scope>GENOME REANNOTATION</scope>
    <source>
        <strain evidence="3">ATCC MYA-4449 / AS 2.2408 / CBS 8840 / NBRC 1802 / NCYC 2889</strain>
    </source>
</reference>
<organism evidence="2 3">
    <name type="scientific">Saccharomyces kudriavzevii (strain ATCC MYA-4449 / AS 2.2408 / CBS 8840 / NBRC 1802 / NCYC 2889)</name>
    <name type="common">Yeast</name>
    <dbReference type="NCBI Taxonomy" id="226230"/>
    <lineage>
        <taxon>Eukaryota</taxon>
        <taxon>Fungi</taxon>
        <taxon>Dikarya</taxon>
        <taxon>Ascomycota</taxon>
        <taxon>Saccharomycotina</taxon>
        <taxon>Saccharomycetes</taxon>
        <taxon>Saccharomycetales</taxon>
        <taxon>Saccharomycetaceae</taxon>
        <taxon>Saccharomyces</taxon>
    </lineage>
</organism>
<evidence type="ECO:0000313" key="2">
    <source>
        <dbReference type="EMBL" id="EJT44708.1"/>
    </source>
</evidence>
<reference evidence="2 3" key="1">
    <citation type="journal article" date="2003" name="Science">
        <title>Finding functional features in Saccharomyces genomes by phylogenetic footprinting.</title>
        <authorList>
            <person name="Cliften P.F."/>
            <person name="Sudarsanam P."/>
            <person name="Desikan A."/>
            <person name="Fulton L."/>
            <person name="Fulton B."/>
            <person name="Majors J."/>
            <person name="Waterston R."/>
            <person name="Cohen B.A."/>
            <person name="Johnston M."/>
        </authorList>
    </citation>
    <scope>NUCLEOTIDE SEQUENCE [LARGE SCALE GENOMIC DNA]</scope>
    <source>
        <strain evidence="3">ATCC MYA-4449 / AS 2.2408 / CBS 8840 / NBRC 1802 / NCYC 2889</strain>
    </source>
</reference>
<dbReference type="InterPro" id="IPR031590">
    <property type="entry name" value="PRP9_N"/>
</dbReference>
<dbReference type="AlphaFoldDB" id="J8TY71"/>
<comment type="caution">
    <text evidence="2">The sequence shown here is derived from an EMBL/GenBank/DDBJ whole genome shotgun (WGS) entry which is preliminary data.</text>
</comment>